<feature type="chain" id="PRO_5045832677" description="Streptococcal pilin isopeptide linkage domain-containing protein" evidence="2">
    <location>
        <begin position="30"/>
        <end position="334"/>
    </location>
</feature>
<evidence type="ECO:0000259" key="3">
    <source>
        <dbReference type="Pfam" id="PF12892"/>
    </source>
</evidence>
<dbReference type="Proteomes" id="UP000606889">
    <property type="component" value="Unassembled WGS sequence"/>
</dbReference>
<feature type="domain" description="Streptococcal pilin isopeptide linkage" evidence="3">
    <location>
        <begin position="168"/>
        <end position="286"/>
    </location>
</feature>
<gene>
    <name evidence="4" type="ORF">H8S18_06840</name>
</gene>
<name>A0ABR7EFX7_9FIRM</name>
<feature type="domain" description="Streptococcal pilin isopeptide linkage" evidence="3">
    <location>
        <begin position="78"/>
        <end position="153"/>
    </location>
</feature>
<dbReference type="Gene3D" id="2.60.40.3050">
    <property type="match status" value="2"/>
</dbReference>
<dbReference type="NCBIfam" id="TIGR03786">
    <property type="entry name" value="strep_pil_rpt"/>
    <property type="match status" value="2"/>
</dbReference>
<dbReference type="InterPro" id="IPR038174">
    <property type="entry name" value="Strep_pil_link_sf"/>
</dbReference>
<sequence>MKVLKKAAMCCMAVLVGLLSISFSQSAYAANPVQETIQIEQVFEQSGASAGIDDRFSYSFTPVQPGNAVPANASFIIQGTDTLNLGPITYTHSGIFQYEVRLDQTPSRTGYTLDEQVYTVWVYVRESGTNLVPEVVIVKEDGTKTDQIVFTQRFGLAPTDPTLMVDPPVKKAVSGNPSQAGIFNFTLTADDPAQPMPDGSVNGVKTMTIVGSGEEDFGTWSYTKVGTYFYTIAEVNRGENDYTYDTTVYTITDTVNEVNGQLELTRVVTNAAQKPVDSCSFINQYTGQDGSNESRGNNRPKTGDSANLAPYVVLAVVCAGTLLFAVYMKKRKKA</sequence>
<dbReference type="RefSeq" id="WP_186857568.1">
    <property type="nucleotide sequence ID" value="NZ_JACOON010000003.1"/>
</dbReference>
<dbReference type="EMBL" id="JACOON010000003">
    <property type="protein sequence ID" value="MBC5648049.1"/>
    <property type="molecule type" value="Genomic_DNA"/>
</dbReference>
<reference evidence="4 5" key="1">
    <citation type="submission" date="2020-08" db="EMBL/GenBank/DDBJ databases">
        <title>Genome public.</title>
        <authorList>
            <person name="Liu C."/>
            <person name="Sun Q."/>
        </authorList>
    </citation>
    <scope>NUCLEOTIDE SEQUENCE [LARGE SCALE GENOMIC DNA]</scope>
    <source>
        <strain evidence="4 5">NSJ-35</strain>
    </source>
</reference>
<dbReference type="Pfam" id="PF12892">
    <property type="entry name" value="FctA"/>
    <property type="match status" value="2"/>
</dbReference>
<proteinExistence type="predicted"/>
<keyword evidence="1" id="KW-0472">Membrane</keyword>
<keyword evidence="1" id="KW-0812">Transmembrane</keyword>
<organism evidence="4 5">
    <name type="scientific">Christensenella tenuis</name>
    <dbReference type="NCBI Taxonomy" id="2763033"/>
    <lineage>
        <taxon>Bacteria</taxon>
        <taxon>Bacillati</taxon>
        <taxon>Bacillota</taxon>
        <taxon>Clostridia</taxon>
        <taxon>Christensenellales</taxon>
        <taxon>Christensenellaceae</taxon>
        <taxon>Christensenella</taxon>
    </lineage>
</organism>
<evidence type="ECO:0000256" key="1">
    <source>
        <dbReference type="SAM" id="Phobius"/>
    </source>
</evidence>
<accession>A0ABR7EFX7</accession>
<feature type="signal peptide" evidence="2">
    <location>
        <begin position="1"/>
        <end position="29"/>
    </location>
</feature>
<evidence type="ECO:0000256" key="2">
    <source>
        <dbReference type="SAM" id="SignalP"/>
    </source>
</evidence>
<evidence type="ECO:0000313" key="4">
    <source>
        <dbReference type="EMBL" id="MBC5648049.1"/>
    </source>
</evidence>
<keyword evidence="5" id="KW-1185">Reference proteome</keyword>
<evidence type="ECO:0000313" key="5">
    <source>
        <dbReference type="Proteomes" id="UP000606889"/>
    </source>
</evidence>
<keyword evidence="2" id="KW-0732">Signal</keyword>
<keyword evidence="1" id="KW-1133">Transmembrane helix</keyword>
<protein>
    <recommendedName>
        <fullName evidence="3">Streptococcal pilin isopeptide linkage domain-containing protein</fullName>
    </recommendedName>
</protein>
<feature type="transmembrane region" description="Helical" evidence="1">
    <location>
        <begin position="308"/>
        <end position="328"/>
    </location>
</feature>
<comment type="caution">
    <text evidence="4">The sequence shown here is derived from an EMBL/GenBank/DDBJ whole genome shotgun (WGS) entry which is preliminary data.</text>
</comment>
<dbReference type="InterPro" id="IPR022464">
    <property type="entry name" value="Strep_pil_isopept_link"/>
</dbReference>